<name>A0A931CKR3_9ACTN</name>
<reference evidence="1" key="1">
    <citation type="submission" date="2020-11" db="EMBL/GenBank/DDBJ databases">
        <title>Isolation and identification of active actinomycetes.</title>
        <authorList>
            <person name="Sun X."/>
        </authorList>
    </citation>
    <scope>NUCLEOTIDE SEQUENCE</scope>
    <source>
        <strain evidence="1">NEAU-A11</strain>
    </source>
</reference>
<proteinExistence type="predicted"/>
<dbReference type="GO" id="GO:0016491">
    <property type="term" value="F:oxidoreductase activity"/>
    <property type="evidence" value="ECO:0007669"/>
    <property type="project" value="InterPro"/>
</dbReference>
<evidence type="ECO:0000313" key="1">
    <source>
        <dbReference type="EMBL" id="MBG0568053.1"/>
    </source>
</evidence>
<sequence>MMLDRLATAWRRRAYVKKDELDPFFEDDGKEDFLESLLPFRHTPQYASAAPELKSLVLSCGWLMYNAKTVQIETEIVNPSCLNIVQREMPGLHDHETQLAVCETMVDESYHVHLVEQASRLTRRRRGLDGLVIPRFNLVRHMREREDGFAEGWQKRMVRFATAVVSEIFISDYLHLLSDSTEIQAFNRETVAAHRHDELAHSPLFRSLAQLFTAELTASERATFAEVLPEPVIWFADRELDTWLAVLQQIEFPQAEEMIRECRAAGTADLTKLDYSGVLTLAEEIGVLDDATDRDLFARHGLS</sequence>
<dbReference type="Gene3D" id="1.10.620.20">
    <property type="entry name" value="Ribonucleotide Reductase, subunit A"/>
    <property type="match status" value="1"/>
</dbReference>
<organism evidence="1 2">
    <name type="scientific">Actinoplanes aureus</name>
    <dbReference type="NCBI Taxonomy" id="2792083"/>
    <lineage>
        <taxon>Bacteria</taxon>
        <taxon>Bacillati</taxon>
        <taxon>Actinomycetota</taxon>
        <taxon>Actinomycetes</taxon>
        <taxon>Micromonosporales</taxon>
        <taxon>Micromonosporaceae</taxon>
        <taxon>Actinoplanes</taxon>
    </lineage>
</organism>
<keyword evidence="2" id="KW-1185">Reference proteome</keyword>
<dbReference type="Proteomes" id="UP000598146">
    <property type="component" value="Unassembled WGS sequence"/>
</dbReference>
<dbReference type="EMBL" id="JADQTO010000033">
    <property type="protein sequence ID" value="MBG0568053.1"/>
    <property type="molecule type" value="Genomic_DNA"/>
</dbReference>
<dbReference type="InterPro" id="IPR012348">
    <property type="entry name" value="RNR-like"/>
</dbReference>
<evidence type="ECO:0000313" key="2">
    <source>
        <dbReference type="Proteomes" id="UP000598146"/>
    </source>
</evidence>
<dbReference type="RefSeq" id="WP_196419822.1">
    <property type="nucleotide sequence ID" value="NZ_JADQTO010000033.1"/>
</dbReference>
<comment type="caution">
    <text evidence="1">The sequence shown here is derived from an EMBL/GenBank/DDBJ whole genome shotgun (WGS) entry which is preliminary data.</text>
</comment>
<dbReference type="Pfam" id="PF11583">
    <property type="entry name" value="AurF"/>
    <property type="match status" value="1"/>
</dbReference>
<protein>
    <submittedName>
        <fullName evidence="1">Diiron oxygenase</fullName>
    </submittedName>
</protein>
<accession>A0A931CKR3</accession>
<dbReference type="InterPro" id="IPR025859">
    <property type="entry name" value="AurF/CmlI"/>
</dbReference>
<gene>
    <name evidence="1" type="ORF">I4J89_42145</name>
</gene>
<dbReference type="AlphaFoldDB" id="A0A931CKR3"/>